<organism evidence="10 11">
    <name type="scientific">Sphaerosporella brunnea</name>
    <dbReference type="NCBI Taxonomy" id="1250544"/>
    <lineage>
        <taxon>Eukaryota</taxon>
        <taxon>Fungi</taxon>
        <taxon>Dikarya</taxon>
        <taxon>Ascomycota</taxon>
        <taxon>Pezizomycotina</taxon>
        <taxon>Pezizomycetes</taxon>
        <taxon>Pezizales</taxon>
        <taxon>Pyronemataceae</taxon>
        <taxon>Sphaerosporella</taxon>
    </lineage>
</organism>
<evidence type="ECO:0000256" key="6">
    <source>
        <dbReference type="ARBA" id="ARBA00023157"/>
    </source>
</evidence>
<keyword evidence="5 10" id="KW-0378">Hydrolase</keyword>
<dbReference type="AlphaFoldDB" id="A0A5J5F8Y2"/>
<dbReference type="PRINTS" id="PR00414">
    <property type="entry name" value="PPTHIESTRASE"/>
</dbReference>
<dbReference type="Gene3D" id="3.40.50.1820">
    <property type="entry name" value="alpha/beta hydrolase"/>
    <property type="match status" value="1"/>
</dbReference>
<feature type="signal peptide" evidence="9">
    <location>
        <begin position="1"/>
        <end position="19"/>
    </location>
</feature>
<dbReference type="FunFam" id="3.40.50.1820:FF:000107">
    <property type="entry name" value="Palmitoyl-protein thioesterase 1"/>
    <property type="match status" value="1"/>
</dbReference>
<dbReference type="InterPro" id="IPR002472">
    <property type="entry name" value="Palm_thioest"/>
</dbReference>
<dbReference type="EC" id="3.1.2.22" evidence="2"/>
<evidence type="ECO:0000256" key="2">
    <source>
        <dbReference type="ARBA" id="ARBA00012423"/>
    </source>
</evidence>
<evidence type="ECO:0000313" key="10">
    <source>
        <dbReference type="EMBL" id="KAA8913515.1"/>
    </source>
</evidence>
<keyword evidence="7" id="KW-0325">Glycoprotein</keyword>
<evidence type="ECO:0000256" key="3">
    <source>
        <dbReference type="ARBA" id="ARBA00014212"/>
    </source>
</evidence>
<keyword evidence="11" id="KW-1185">Reference proteome</keyword>
<name>A0A5J5F8Y2_9PEZI</name>
<dbReference type="InterPro" id="IPR029058">
    <property type="entry name" value="AB_hydrolase_fold"/>
</dbReference>
<evidence type="ECO:0000313" key="11">
    <source>
        <dbReference type="Proteomes" id="UP000326924"/>
    </source>
</evidence>
<dbReference type="OrthoDB" id="10263094at2759"/>
<gene>
    <name evidence="10" type="ORF">FN846DRAFT_929442</name>
</gene>
<evidence type="ECO:0000256" key="9">
    <source>
        <dbReference type="SAM" id="SignalP"/>
    </source>
</evidence>
<evidence type="ECO:0000256" key="5">
    <source>
        <dbReference type="ARBA" id="ARBA00022801"/>
    </source>
</evidence>
<comment type="similarity">
    <text evidence="1">Belongs to the palmitoyl-protein thioesterase family.</text>
</comment>
<evidence type="ECO:0000256" key="7">
    <source>
        <dbReference type="ARBA" id="ARBA00023180"/>
    </source>
</evidence>
<sequence>MRFVTTFPLLLSLLLLTHGAPSSEKPLPLVIWHGLGDTYDSEGIQSVGDLFNVLYPSTFVYPIRLASSSSSDRSATFLGDVNAQLEAVCADLAELPELAEGFNAVGFSQGGQFLRGYVERCNNPPLKTLVTFGSQHNGIAEFIARCEPGDWVCAGARSLLKGSKWSALVQSRVVPAQYFRDPEQIDEYLEHSNWLADVNNEREEKNKTYKSNLETLERFVMFMFADDETVVPMETSWWAEVNRTSGVVTPLRESRIYTEDWLGLRKLDLQGRLEFETVPGKHMRFEEGVLKRVFEIYFGPKGKKGEWHWRGKQSEEL</sequence>
<feature type="chain" id="PRO_5023839007" description="Palmitoyl-protein thioesterase 1" evidence="9">
    <location>
        <begin position="20"/>
        <end position="317"/>
    </location>
</feature>
<protein>
    <recommendedName>
        <fullName evidence="3">Palmitoyl-protein thioesterase 1</fullName>
        <ecNumber evidence="2">3.1.2.22</ecNumber>
    </recommendedName>
    <alternativeName>
        <fullName evidence="8">Palmitoyl-protein hydrolase 1</fullName>
    </alternativeName>
</protein>
<dbReference type="Pfam" id="PF02089">
    <property type="entry name" value="Palm_thioest"/>
    <property type="match status" value="1"/>
</dbReference>
<dbReference type="SUPFAM" id="SSF53474">
    <property type="entry name" value="alpha/beta-Hydrolases"/>
    <property type="match status" value="1"/>
</dbReference>
<proteinExistence type="inferred from homology"/>
<dbReference type="GO" id="GO:0008474">
    <property type="term" value="F:palmitoyl-(protein) hydrolase activity"/>
    <property type="evidence" value="ECO:0007669"/>
    <property type="project" value="UniProtKB-EC"/>
</dbReference>
<keyword evidence="6" id="KW-1015">Disulfide bond</keyword>
<keyword evidence="4 9" id="KW-0732">Signal</keyword>
<comment type="caution">
    <text evidence="10">The sequence shown here is derived from an EMBL/GenBank/DDBJ whole genome shotgun (WGS) entry which is preliminary data.</text>
</comment>
<dbReference type="EMBL" id="VXIS01000014">
    <property type="protein sequence ID" value="KAA8913515.1"/>
    <property type="molecule type" value="Genomic_DNA"/>
</dbReference>
<dbReference type="InParanoid" id="A0A5J5F8Y2"/>
<dbReference type="PANTHER" id="PTHR11247:SF8">
    <property type="entry name" value="PALMITOYL-PROTEIN THIOESTERASE 1"/>
    <property type="match status" value="1"/>
</dbReference>
<reference evidence="10 11" key="1">
    <citation type="submission" date="2019-09" db="EMBL/GenBank/DDBJ databases">
        <title>Draft genome of the ectomycorrhizal ascomycete Sphaerosporella brunnea.</title>
        <authorList>
            <consortium name="DOE Joint Genome Institute"/>
            <person name="Benucci G.M."/>
            <person name="Marozzi G."/>
            <person name="Antonielli L."/>
            <person name="Sanchez S."/>
            <person name="Marco P."/>
            <person name="Wang X."/>
            <person name="Falini L.B."/>
            <person name="Barry K."/>
            <person name="Haridas S."/>
            <person name="Lipzen A."/>
            <person name="Labutti K."/>
            <person name="Grigoriev I.V."/>
            <person name="Murat C."/>
            <person name="Martin F."/>
            <person name="Albertini E."/>
            <person name="Donnini D."/>
            <person name="Bonito G."/>
        </authorList>
    </citation>
    <scope>NUCLEOTIDE SEQUENCE [LARGE SCALE GENOMIC DNA]</scope>
    <source>
        <strain evidence="10 11">Sb_GMNB300</strain>
    </source>
</reference>
<dbReference type="Proteomes" id="UP000326924">
    <property type="component" value="Unassembled WGS sequence"/>
</dbReference>
<accession>A0A5J5F8Y2</accession>
<dbReference type="PANTHER" id="PTHR11247">
    <property type="entry name" value="PALMITOYL-PROTEIN THIOESTERASE/DOLICHYLDIPHOSPHATASE 1"/>
    <property type="match status" value="1"/>
</dbReference>
<evidence type="ECO:0000256" key="8">
    <source>
        <dbReference type="ARBA" id="ARBA00031934"/>
    </source>
</evidence>
<evidence type="ECO:0000256" key="1">
    <source>
        <dbReference type="ARBA" id="ARBA00010758"/>
    </source>
</evidence>
<evidence type="ECO:0000256" key="4">
    <source>
        <dbReference type="ARBA" id="ARBA00022729"/>
    </source>
</evidence>